<reference evidence="1 2" key="1">
    <citation type="submission" date="2016-10" db="EMBL/GenBank/DDBJ databases">
        <authorList>
            <person name="de Groot N.N."/>
        </authorList>
    </citation>
    <scope>NUCLEOTIDE SEQUENCE [LARGE SCALE GENOMIC DNA]</scope>
    <source>
        <strain evidence="1 2">DSM 23581</strain>
    </source>
</reference>
<dbReference type="RefSeq" id="WP_093239482.1">
    <property type="nucleotide sequence ID" value="NZ_FNQF01000002.1"/>
</dbReference>
<dbReference type="Proteomes" id="UP000198820">
    <property type="component" value="Unassembled WGS sequence"/>
</dbReference>
<organism evidence="1 2">
    <name type="scientific">Psychroflexus halocasei</name>
    <dbReference type="NCBI Taxonomy" id="908615"/>
    <lineage>
        <taxon>Bacteria</taxon>
        <taxon>Pseudomonadati</taxon>
        <taxon>Bacteroidota</taxon>
        <taxon>Flavobacteriia</taxon>
        <taxon>Flavobacteriales</taxon>
        <taxon>Flavobacteriaceae</taxon>
        <taxon>Psychroflexus</taxon>
    </lineage>
</organism>
<evidence type="ECO:0008006" key="3">
    <source>
        <dbReference type="Google" id="ProtNLM"/>
    </source>
</evidence>
<name>A0A1H3X747_9FLAO</name>
<protein>
    <recommendedName>
        <fullName evidence="3">Lipopolysaccharide kinase (Kdo/WaaP) family protein</fullName>
    </recommendedName>
</protein>
<proteinExistence type="predicted"/>
<dbReference type="STRING" id="908615.SAMN05421540_102252"/>
<sequence>MRAVFNPIYQEDKEELLSFIENFQNSGEDFGNGDRNRIKLFDFKGQKINIKAFKTPNAMNQFAYRYVRQSKAERSFQFANKLISLEIGTPKPVAYIENYGGLGLKDSYYISFHDEPKYTYRDLVHDSEIDNHEKILRAFTAFSFDLHEKEVEFLDHSPGNTLIFENENSYGFKLVDLNRMNFRSLNFDDRMRNMRRLTPHKIMVEIMSDEYAKLSQRPFEEVFEKMWFYTVEFQAKFQRKQRLKKKIKFWKK</sequence>
<accession>A0A1H3X747</accession>
<dbReference type="EMBL" id="FNQF01000002">
    <property type="protein sequence ID" value="SDZ94444.1"/>
    <property type="molecule type" value="Genomic_DNA"/>
</dbReference>
<evidence type="ECO:0000313" key="2">
    <source>
        <dbReference type="Proteomes" id="UP000198820"/>
    </source>
</evidence>
<dbReference type="AlphaFoldDB" id="A0A1H3X747"/>
<gene>
    <name evidence="1" type="ORF">SAMN05421540_102252</name>
</gene>
<evidence type="ECO:0000313" key="1">
    <source>
        <dbReference type="EMBL" id="SDZ94444.1"/>
    </source>
</evidence>
<keyword evidence="2" id="KW-1185">Reference proteome</keyword>